<dbReference type="Pfam" id="PF14200">
    <property type="entry name" value="RicinB_lectin_2"/>
    <property type="match status" value="1"/>
</dbReference>
<dbReference type="Gene3D" id="2.100.10.30">
    <property type="entry name" value="Jacalin-like lectin domain"/>
    <property type="match status" value="1"/>
</dbReference>
<dbReference type="SUPFAM" id="SSF56849">
    <property type="entry name" value="delta-Endotoxin (insectocide), N-terminal domain"/>
    <property type="match status" value="1"/>
</dbReference>
<evidence type="ECO:0000256" key="6">
    <source>
        <dbReference type="ARBA" id="ARBA00023026"/>
    </source>
</evidence>
<dbReference type="Pfam" id="PF01419">
    <property type="entry name" value="Jacalin"/>
    <property type="match status" value="1"/>
</dbReference>
<dbReference type="SMART" id="SM00915">
    <property type="entry name" value="Jacalin"/>
    <property type="match status" value="1"/>
</dbReference>
<dbReference type="SUPFAM" id="SSF50370">
    <property type="entry name" value="Ricin B-like lectins"/>
    <property type="match status" value="1"/>
</dbReference>
<evidence type="ECO:0000313" key="9">
    <source>
        <dbReference type="Proteomes" id="UP001139971"/>
    </source>
</evidence>
<sequence>MAFYPVGDKNYRIVFKHSDKCFDVGDIHRGMRVRQSPVDVNSNKQLFQFRKLSARHYAIRSVHSGKSLDVARASHDDGTVLCQWDPSDGEWNEHFRFMPAGDGMHYYLIACHSEKTIVADGGTSATGENIVQSGRPGGTADWTKVRFVPESDSLDGISGRDFIADSSGKTRTIVIGIVNKVPEIGGGLSALMGLFWPADDGNARVWDQMRRYVNDLVRELIEQDKLDQLSKLLDGLRLQLAAYNKEQYGSAIKGGMFTTLLGLLNAAEPFFFDPADPQRRLPFFVALGTIRLAALRELYTSYKQIYNEDDRNAAQHLKDLQDKIKKFTAAATLSRARALEWRIGKVKVVHTESTEWGVVGPSTTHRWAAHDEYDGFRREWSYNTLTGGTGNAESLARKAHVDRQEEVRSQFSAELDRFLSPARTWRYLDPAVTDKPTQIPVDMQTGPVGGQGGTEFLDDPKNKPITRIVVYAGARVDGLEIFYGGVSGGLHGKRGGSTHAHDLEPGEKIIGVWGRAGAALDALYFETNKNRQIGGGGGGGNEWIASPSDDMGSSLWKVGGRKGSAHIEAVKFFWRYIRED</sequence>
<dbReference type="PANTHER" id="PTHR33589:SF3">
    <property type="entry name" value="ZYMOGEN GRANULE MEMBRANE PROTEIN 16-LIKE"/>
    <property type="match status" value="1"/>
</dbReference>
<comment type="similarity">
    <text evidence="1">Belongs to the delta endotoxin family.</text>
</comment>
<keyword evidence="4" id="KW-0430">Lectin</keyword>
<dbReference type="PANTHER" id="PTHR33589">
    <property type="entry name" value="OS11G0524900 PROTEIN"/>
    <property type="match status" value="1"/>
</dbReference>
<dbReference type="Pfam" id="PF03945">
    <property type="entry name" value="Endotoxin_N"/>
    <property type="match status" value="1"/>
</dbReference>
<keyword evidence="6" id="KW-0843">Virulence</keyword>
<evidence type="ECO:0000313" key="8">
    <source>
        <dbReference type="EMBL" id="MDC8012620.1"/>
    </source>
</evidence>
<comment type="caution">
    <text evidence="8">The sequence shown here is derived from an EMBL/GenBank/DDBJ whole genome shotgun (WGS) entry which is preliminary data.</text>
</comment>
<dbReference type="RefSeq" id="WP_263545046.1">
    <property type="nucleotide sequence ID" value="NZ_JAOVZO020000014.1"/>
</dbReference>
<name>A0A9X3YK16_9GAMM</name>
<dbReference type="Proteomes" id="UP001139971">
    <property type="component" value="Unassembled WGS sequence"/>
</dbReference>
<dbReference type="Gene3D" id="2.80.10.50">
    <property type="match status" value="1"/>
</dbReference>
<evidence type="ECO:0000256" key="3">
    <source>
        <dbReference type="ARBA" id="ARBA00022729"/>
    </source>
</evidence>
<evidence type="ECO:0000256" key="4">
    <source>
        <dbReference type="ARBA" id="ARBA00022734"/>
    </source>
</evidence>
<evidence type="ECO:0000256" key="5">
    <source>
        <dbReference type="ARBA" id="ARBA00022969"/>
    </source>
</evidence>
<dbReference type="InterPro" id="IPR000772">
    <property type="entry name" value="Ricin_B_lectin"/>
</dbReference>
<dbReference type="GO" id="GO:0030246">
    <property type="term" value="F:carbohydrate binding"/>
    <property type="evidence" value="ECO:0007669"/>
    <property type="project" value="UniProtKB-KW"/>
</dbReference>
<dbReference type="Gene3D" id="1.20.190.10">
    <property type="entry name" value="Pesticidal crystal protein, N-terminal domain"/>
    <property type="match status" value="1"/>
</dbReference>
<proteinExistence type="inferred from homology"/>
<keyword evidence="9" id="KW-1185">Reference proteome</keyword>
<accession>A0A9X3YK16</accession>
<evidence type="ECO:0000259" key="7">
    <source>
        <dbReference type="PROSITE" id="PS51752"/>
    </source>
</evidence>
<gene>
    <name evidence="8" type="ORF">OD750_008675</name>
</gene>
<organism evidence="8 9">
    <name type="scientific">Tahibacter soli</name>
    <dbReference type="NCBI Taxonomy" id="2983605"/>
    <lineage>
        <taxon>Bacteria</taxon>
        <taxon>Pseudomonadati</taxon>
        <taxon>Pseudomonadota</taxon>
        <taxon>Gammaproteobacteria</taxon>
        <taxon>Lysobacterales</taxon>
        <taxon>Rhodanobacteraceae</taxon>
        <taxon>Tahibacter</taxon>
    </lineage>
</organism>
<dbReference type="EMBL" id="JAOVZO020000014">
    <property type="protein sequence ID" value="MDC8012620.1"/>
    <property type="molecule type" value="Genomic_DNA"/>
</dbReference>
<dbReference type="InterPro" id="IPR035992">
    <property type="entry name" value="Ricin_B-like_lectins"/>
</dbReference>
<protein>
    <submittedName>
        <fullName evidence="8">Insecticidal delta-endotoxin Cry8Ea1 family protein</fullName>
    </submittedName>
</protein>
<dbReference type="AlphaFoldDB" id="A0A9X3YK16"/>
<keyword evidence="3" id="KW-0732">Signal</keyword>
<dbReference type="SUPFAM" id="SSF51101">
    <property type="entry name" value="Mannose-binding lectins"/>
    <property type="match status" value="1"/>
</dbReference>
<dbReference type="InterPro" id="IPR052321">
    <property type="entry name" value="PolyBind_ProtTraffic"/>
</dbReference>
<dbReference type="GO" id="GO:0090729">
    <property type="term" value="F:toxin activity"/>
    <property type="evidence" value="ECO:0007669"/>
    <property type="project" value="UniProtKB-KW"/>
</dbReference>
<dbReference type="GO" id="GO:0030435">
    <property type="term" value="P:sporulation resulting in formation of a cellular spore"/>
    <property type="evidence" value="ECO:0007669"/>
    <property type="project" value="UniProtKB-KW"/>
</dbReference>
<evidence type="ECO:0000256" key="2">
    <source>
        <dbReference type="ARBA" id="ARBA00022656"/>
    </source>
</evidence>
<dbReference type="CDD" id="cd00161">
    <property type="entry name" value="beta-trefoil_Ricin-like"/>
    <property type="match status" value="1"/>
</dbReference>
<evidence type="ECO:0000256" key="1">
    <source>
        <dbReference type="ARBA" id="ARBA00007819"/>
    </source>
</evidence>
<keyword evidence="2" id="KW-0800">Toxin</keyword>
<dbReference type="InterPro" id="IPR036716">
    <property type="entry name" value="Pest_crys_N_sf"/>
</dbReference>
<reference evidence="8" key="1">
    <citation type="submission" date="2023-02" db="EMBL/GenBank/DDBJ databases">
        <title>Tahibacter soli sp. nov. isolated from soil.</title>
        <authorList>
            <person name="Baek J.H."/>
            <person name="Lee J.K."/>
            <person name="Choi D.G."/>
            <person name="Jeon C.O."/>
        </authorList>
    </citation>
    <scope>NUCLEOTIDE SEQUENCE</scope>
    <source>
        <strain evidence="8">BL</strain>
    </source>
</reference>
<keyword evidence="5" id="KW-0749">Sporulation</keyword>
<dbReference type="GO" id="GO:0001907">
    <property type="term" value="P:symbiont-mediated killing of host cell"/>
    <property type="evidence" value="ECO:0007669"/>
    <property type="project" value="InterPro"/>
</dbReference>
<feature type="domain" description="Jacalin-type lectin" evidence="7">
    <location>
        <begin position="442"/>
        <end position="576"/>
    </location>
</feature>
<dbReference type="InterPro" id="IPR036404">
    <property type="entry name" value="Jacalin-like_lectin_dom_sf"/>
</dbReference>
<dbReference type="InterPro" id="IPR001229">
    <property type="entry name" value="Jacalin-like_lectin_dom"/>
</dbReference>
<dbReference type="PROSITE" id="PS51752">
    <property type="entry name" value="JACALIN_LECTIN"/>
    <property type="match status" value="1"/>
</dbReference>
<dbReference type="InterPro" id="IPR005639">
    <property type="entry name" value="Pest_crys_dom_I"/>
</dbReference>